<reference evidence="3 4" key="1">
    <citation type="submission" date="2019-03" db="EMBL/GenBank/DDBJ databases">
        <title>Genomic Encyclopedia of Type Strains, Phase IV (KMG-IV): sequencing the most valuable type-strain genomes for metagenomic binning, comparative biology and taxonomic classification.</title>
        <authorList>
            <person name="Goeker M."/>
        </authorList>
    </citation>
    <scope>NUCLEOTIDE SEQUENCE [LARGE SCALE GENOMIC DNA]</scope>
    <source>
        <strain evidence="3 4">DSM 5604</strain>
    </source>
</reference>
<evidence type="ECO:0000259" key="2">
    <source>
        <dbReference type="Pfam" id="PF00582"/>
    </source>
</evidence>
<dbReference type="AlphaFoldDB" id="A0A4R6X103"/>
<evidence type="ECO:0000256" key="1">
    <source>
        <dbReference type="ARBA" id="ARBA00008791"/>
    </source>
</evidence>
<dbReference type="Proteomes" id="UP000295729">
    <property type="component" value="Unassembled WGS sequence"/>
</dbReference>
<dbReference type="SUPFAM" id="SSF52402">
    <property type="entry name" value="Adenine nucleotide alpha hydrolases-like"/>
    <property type="match status" value="1"/>
</dbReference>
<dbReference type="Pfam" id="PF00582">
    <property type="entry name" value="Usp"/>
    <property type="match status" value="1"/>
</dbReference>
<organism evidence="3 4">
    <name type="scientific">Marinomonas communis</name>
    <dbReference type="NCBI Taxonomy" id="28254"/>
    <lineage>
        <taxon>Bacteria</taxon>
        <taxon>Pseudomonadati</taxon>
        <taxon>Pseudomonadota</taxon>
        <taxon>Gammaproteobacteria</taxon>
        <taxon>Oceanospirillales</taxon>
        <taxon>Oceanospirillaceae</taxon>
        <taxon>Marinomonas</taxon>
    </lineage>
</organism>
<dbReference type="Gene3D" id="3.40.50.620">
    <property type="entry name" value="HUPs"/>
    <property type="match status" value="1"/>
</dbReference>
<gene>
    <name evidence="3" type="ORF">C8D85_2521</name>
</gene>
<comment type="similarity">
    <text evidence="1">Belongs to the universal stress protein A family.</text>
</comment>
<proteinExistence type="inferred from homology"/>
<dbReference type="InterPro" id="IPR014729">
    <property type="entry name" value="Rossmann-like_a/b/a_fold"/>
</dbReference>
<dbReference type="CDD" id="cd00293">
    <property type="entry name" value="USP-like"/>
    <property type="match status" value="1"/>
</dbReference>
<dbReference type="RefSeq" id="WP_133563232.1">
    <property type="nucleotide sequence ID" value="NZ_SNZA01000004.1"/>
</dbReference>
<dbReference type="OrthoDB" id="9792500at2"/>
<feature type="domain" description="UspA" evidence="2">
    <location>
        <begin position="1"/>
        <end position="139"/>
    </location>
</feature>
<keyword evidence="4" id="KW-1185">Reference proteome</keyword>
<protein>
    <submittedName>
        <fullName evidence="3">Nucleotide-binding universal stress UspA family protein</fullName>
    </submittedName>
</protein>
<accession>A0A4R6X103</accession>
<dbReference type="InterPro" id="IPR006016">
    <property type="entry name" value="UspA"/>
</dbReference>
<evidence type="ECO:0000313" key="3">
    <source>
        <dbReference type="EMBL" id="TDR12486.1"/>
    </source>
</evidence>
<dbReference type="PANTHER" id="PTHR46268:SF6">
    <property type="entry name" value="UNIVERSAL STRESS PROTEIN UP12"/>
    <property type="match status" value="1"/>
</dbReference>
<sequence length="139" mass="15884">MNNKVLVAIDIYEEKTAQKLLEYATQVLHPEGELTIVNVLDLNLNSSMIDRFYDVKREYVDSTRKRIMRLVKQCVPSDVQYSISVLNGKAYDEILELAEKSGVDMILVGAYRQVMRDYLLGNTATKVVRHAKCSVTVLR</sequence>
<dbReference type="PANTHER" id="PTHR46268">
    <property type="entry name" value="STRESS RESPONSE PROTEIN NHAX"/>
    <property type="match status" value="1"/>
</dbReference>
<dbReference type="InterPro" id="IPR006015">
    <property type="entry name" value="Universal_stress_UspA"/>
</dbReference>
<dbReference type="PRINTS" id="PR01438">
    <property type="entry name" value="UNVRSLSTRESS"/>
</dbReference>
<dbReference type="EMBL" id="SNZA01000004">
    <property type="protein sequence ID" value="TDR12486.1"/>
    <property type="molecule type" value="Genomic_DNA"/>
</dbReference>
<comment type="caution">
    <text evidence="3">The sequence shown here is derived from an EMBL/GenBank/DDBJ whole genome shotgun (WGS) entry which is preliminary data.</text>
</comment>
<name>A0A4R6X103_9GAMM</name>
<evidence type="ECO:0000313" key="4">
    <source>
        <dbReference type="Proteomes" id="UP000295729"/>
    </source>
</evidence>